<dbReference type="InterPro" id="IPR036271">
    <property type="entry name" value="Tet_transcr_reg_TetR-rel_C_sf"/>
</dbReference>
<keyword evidence="1 2" id="KW-0238">DNA-binding</keyword>
<reference evidence="4 5" key="1">
    <citation type="submission" date="2018-07" db="EMBL/GenBank/DDBJ databases">
        <authorList>
            <person name="Quirk P.G."/>
            <person name="Krulwich T.A."/>
        </authorList>
    </citation>
    <scope>NUCLEOTIDE SEQUENCE [LARGE SCALE GENOMIC DNA]</scope>
    <source>
        <strain evidence="4 5">CC-BB4</strain>
    </source>
</reference>
<dbReference type="AlphaFoldDB" id="A0A346A3C4"/>
<evidence type="ECO:0000313" key="5">
    <source>
        <dbReference type="Proteomes" id="UP000254889"/>
    </source>
</evidence>
<dbReference type="InterPro" id="IPR041490">
    <property type="entry name" value="KstR2_TetR_C"/>
</dbReference>
<dbReference type="InterPro" id="IPR050109">
    <property type="entry name" value="HTH-type_TetR-like_transc_reg"/>
</dbReference>
<protein>
    <submittedName>
        <fullName evidence="4">TetR/AcrR family transcriptional regulator</fullName>
    </submittedName>
</protein>
<dbReference type="KEGG" id="ptaw:DW352_25970"/>
<dbReference type="RefSeq" id="WP_115694050.1">
    <property type="nucleotide sequence ID" value="NZ_CP031417.1"/>
</dbReference>
<accession>A0A346A3C4</accession>
<dbReference type="PANTHER" id="PTHR30055">
    <property type="entry name" value="HTH-TYPE TRANSCRIPTIONAL REGULATOR RUTR"/>
    <property type="match status" value="1"/>
</dbReference>
<dbReference type="EMBL" id="CP031417">
    <property type="protein sequence ID" value="AXK83671.1"/>
    <property type="molecule type" value="Genomic_DNA"/>
</dbReference>
<dbReference type="Gene3D" id="1.10.357.10">
    <property type="entry name" value="Tetracycline Repressor, domain 2"/>
    <property type="match status" value="1"/>
</dbReference>
<evidence type="ECO:0000259" key="3">
    <source>
        <dbReference type="PROSITE" id="PS50977"/>
    </source>
</evidence>
<dbReference type="Gene3D" id="1.10.10.60">
    <property type="entry name" value="Homeodomain-like"/>
    <property type="match status" value="1"/>
</dbReference>
<evidence type="ECO:0000256" key="1">
    <source>
        <dbReference type="ARBA" id="ARBA00023125"/>
    </source>
</evidence>
<dbReference type="Pfam" id="PF00440">
    <property type="entry name" value="TetR_N"/>
    <property type="match status" value="1"/>
</dbReference>
<dbReference type="InterPro" id="IPR001647">
    <property type="entry name" value="HTH_TetR"/>
</dbReference>
<sequence>MARPRSADYDDKRQAILSHSAAVFAKHGYDRASMAEVAQACGVSKALLYHYYVNKAELLFDILHAHLQVLVDAVHAVDKTLPPRERLRGLVGALLEAYRDADNEHKIQLNELSKLPPKRQKVLTDMERDLVRVFADTIAAVNPALAGDALLKPVTMSLFGMINWHYMWFRDGRALTRGDYADLVTTLLVEGAAALTAPAPMKAKRTARA</sequence>
<dbReference type="SUPFAM" id="SSF46689">
    <property type="entry name" value="Homeodomain-like"/>
    <property type="match status" value="1"/>
</dbReference>
<keyword evidence="5" id="KW-1185">Reference proteome</keyword>
<dbReference type="InterPro" id="IPR009057">
    <property type="entry name" value="Homeodomain-like_sf"/>
</dbReference>
<feature type="DNA-binding region" description="H-T-H motif" evidence="2">
    <location>
        <begin position="33"/>
        <end position="52"/>
    </location>
</feature>
<proteinExistence type="predicted"/>
<dbReference type="Proteomes" id="UP000254889">
    <property type="component" value="Chromosome"/>
</dbReference>
<feature type="domain" description="HTH tetR-type" evidence="3">
    <location>
        <begin position="10"/>
        <end position="70"/>
    </location>
</feature>
<gene>
    <name evidence="4" type="ORF">DW352_25970</name>
</gene>
<evidence type="ECO:0000313" key="4">
    <source>
        <dbReference type="EMBL" id="AXK83671.1"/>
    </source>
</evidence>
<dbReference type="SUPFAM" id="SSF48498">
    <property type="entry name" value="Tetracyclin repressor-like, C-terminal domain"/>
    <property type="match status" value="1"/>
</dbReference>
<dbReference type="PRINTS" id="PR00455">
    <property type="entry name" value="HTHTETR"/>
</dbReference>
<dbReference type="GO" id="GO:0003700">
    <property type="term" value="F:DNA-binding transcription factor activity"/>
    <property type="evidence" value="ECO:0007669"/>
    <property type="project" value="TreeGrafter"/>
</dbReference>
<evidence type="ECO:0000256" key="2">
    <source>
        <dbReference type="PROSITE-ProRule" id="PRU00335"/>
    </source>
</evidence>
<dbReference type="PANTHER" id="PTHR30055:SF226">
    <property type="entry name" value="HTH-TYPE TRANSCRIPTIONAL REGULATOR PKSA"/>
    <property type="match status" value="1"/>
</dbReference>
<organism evidence="4 5">
    <name type="scientific">Pseudolabrys taiwanensis</name>
    <dbReference type="NCBI Taxonomy" id="331696"/>
    <lineage>
        <taxon>Bacteria</taxon>
        <taxon>Pseudomonadati</taxon>
        <taxon>Pseudomonadota</taxon>
        <taxon>Alphaproteobacteria</taxon>
        <taxon>Hyphomicrobiales</taxon>
        <taxon>Xanthobacteraceae</taxon>
        <taxon>Pseudolabrys</taxon>
    </lineage>
</organism>
<dbReference type="PROSITE" id="PS50977">
    <property type="entry name" value="HTH_TETR_2"/>
    <property type="match status" value="1"/>
</dbReference>
<dbReference type="GO" id="GO:0000976">
    <property type="term" value="F:transcription cis-regulatory region binding"/>
    <property type="evidence" value="ECO:0007669"/>
    <property type="project" value="TreeGrafter"/>
</dbReference>
<dbReference type="OrthoDB" id="9779746at2"/>
<name>A0A346A3C4_9HYPH</name>
<dbReference type="Pfam" id="PF17932">
    <property type="entry name" value="TetR_C_24"/>
    <property type="match status" value="1"/>
</dbReference>